<keyword evidence="2" id="KW-1185">Reference proteome</keyword>
<reference evidence="1" key="1">
    <citation type="submission" date="2024-03" db="EMBL/GenBank/DDBJ databases">
        <title>WGS assembly of Saponaria officinalis var. Norfolk2.</title>
        <authorList>
            <person name="Jenkins J."/>
            <person name="Shu S."/>
            <person name="Grimwood J."/>
            <person name="Barry K."/>
            <person name="Goodstein D."/>
            <person name="Schmutz J."/>
            <person name="Leebens-Mack J."/>
            <person name="Osbourn A."/>
        </authorList>
    </citation>
    <scope>NUCLEOTIDE SEQUENCE [LARGE SCALE GENOMIC DNA]</scope>
    <source>
        <strain evidence="1">JIC</strain>
    </source>
</reference>
<name>A0AAW1JMK3_SAPOF</name>
<sequence>MPKVSKEDLARINVEINHPCFQTGYKSLYSCSQCSIKQAAGSPRNGEVDVRKGNKGGTLIWLIGSPNWAECCVNLSEWSDISPGLDCEVQLCALAEEHPYLRG</sequence>
<comment type="caution">
    <text evidence="1">The sequence shown here is derived from an EMBL/GenBank/DDBJ whole genome shotgun (WGS) entry which is preliminary data.</text>
</comment>
<proteinExistence type="predicted"/>
<evidence type="ECO:0000313" key="2">
    <source>
        <dbReference type="Proteomes" id="UP001443914"/>
    </source>
</evidence>
<protein>
    <submittedName>
        <fullName evidence="1">Uncharacterized protein</fullName>
    </submittedName>
</protein>
<dbReference type="Proteomes" id="UP001443914">
    <property type="component" value="Unassembled WGS sequence"/>
</dbReference>
<accession>A0AAW1JMK3</accession>
<dbReference type="AlphaFoldDB" id="A0AAW1JMK3"/>
<dbReference type="EMBL" id="JBDFQZ010000007">
    <property type="protein sequence ID" value="KAK9705537.1"/>
    <property type="molecule type" value="Genomic_DNA"/>
</dbReference>
<evidence type="ECO:0000313" key="1">
    <source>
        <dbReference type="EMBL" id="KAK9705537.1"/>
    </source>
</evidence>
<organism evidence="1 2">
    <name type="scientific">Saponaria officinalis</name>
    <name type="common">Common soapwort</name>
    <name type="synonym">Lychnis saponaria</name>
    <dbReference type="NCBI Taxonomy" id="3572"/>
    <lineage>
        <taxon>Eukaryota</taxon>
        <taxon>Viridiplantae</taxon>
        <taxon>Streptophyta</taxon>
        <taxon>Embryophyta</taxon>
        <taxon>Tracheophyta</taxon>
        <taxon>Spermatophyta</taxon>
        <taxon>Magnoliopsida</taxon>
        <taxon>eudicotyledons</taxon>
        <taxon>Gunneridae</taxon>
        <taxon>Pentapetalae</taxon>
        <taxon>Caryophyllales</taxon>
        <taxon>Caryophyllaceae</taxon>
        <taxon>Caryophylleae</taxon>
        <taxon>Saponaria</taxon>
    </lineage>
</organism>
<gene>
    <name evidence="1" type="ORF">RND81_07G064500</name>
</gene>